<keyword evidence="5 8" id="KW-1133">Transmembrane helix</keyword>
<dbReference type="PANTHER" id="PTHR30558:SF7">
    <property type="entry name" value="TOL-PAL SYSTEM PROTEIN TOLR"/>
    <property type="match status" value="1"/>
</dbReference>
<evidence type="ECO:0000313" key="9">
    <source>
        <dbReference type="EMBL" id="ADW17660.1"/>
    </source>
</evidence>
<evidence type="ECO:0000256" key="4">
    <source>
        <dbReference type="ARBA" id="ARBA00022692"/>
    </source>
</evidence>
<gene>
    <name evidence="9" type="ordered locus">Despr_1506</name>
</gene>
<organism evidence="9 10">
    <name type="scientific">Desulfobulbus propionicus (strain ATCC 33891 / DSM 2032 / VKM B-1956 / 1pr3)</name>
    <dbReference type="NCBI Taxonomy" id="577650"/>
    <lineage>
        <taxon>Bacteria</taxon>
        <taxon>Pseudomonadati</taxon>
        <taxon>Thermodesulfobacteriota</taxon>
        <taxon>Desulfobulbia</taxon>
        <taxon>Desulfobulbales</taxon>
        <taxon>Desulfobulbaceae</taxon>
        <taxon>Desulfobulbus</taxon>
    </lineage>
</organism>
<dbReference type="Gene3D" id="3.30.420.270">
    <property type="match status" value="1"/>
</dbReference>
<protein>
    <submittedName>
        <fullName evidence="9">Biopolymer transport protein ExbD/TolR</fullName>
    </submittedName>
</protein>
<evidence type="ECO:0000313" key="10">
    <source>
        <dbReference type="Proteomes" id="UP000006365"/>
    </source>
</evidence>
<evidence type="ECO:0000256" key="1">
    <source>
        <dbReference type="ARBA" id="ARBA00004162"/>
    </source>
</evidence>
<comment type="subcellular location">
    <subcellularLocation>
        <location evidence="1">Cell membrane</location>
        <topology evidence="1">Single-pass membrane protein</topology>
    </subcellularLocation>
    <subcellularLocation>
        <location evidence="7">Cell membrane</location>
        <topology evidence="7">Single-pass type II membrane protein</topology>
    </subcellularLocation>
</comment>
<keyword evidence="6 8" id="KW-0472">Membrane</keyword>
<feature type="transmembrane region" description="Helical" evidence="8">
    <location>
        <begin position="12"/>
        <end position="33"/>
    </location>
</feature>
<keyword evidence="7" id="KW-0813">Transport</keyword>
<evidence type="ECO:0000256" key="2">
    <source>
        <dbReference type="ARBA" id="ARBA00005811"/>
    </source>
</evidence>
<keyword evidence="3" id="KW-1003">Cell membrane</keyword>
<proteinExistence type="inferred from homology"/>
<dbReference type="PANTHER" id="PTHR30558">
    <property type="entry name" value="EXBD MEMBRANE COMPONENT OF PMF-DRIVEN MACROMOLECULE IMPORT SYSTEM"/>
    <property type="match status" value="1"/>
</dbReference>
<keyword evidence="4 7" id="KW-0812">Transmembrane</keyword>
<comment type="similarity">
    <text evidence="2 7">Belongs to the ExbD/TolR family.</text>
</comment>
<dbReference type="AlphaFoldDB" id="A0A7U3YLN3"/>
<evidence type="ECO:0000256" key="6">
    <source>
        <dbReference type="ARBA" id="ARBA00023136"/>
    </source>
</evidence>
<sequence length="127" mass="13788">MDEKGFDYLNVIPLVDVMLVLLTIVLTTSTFIATGGIQVELPKASVSEDAAALHPRTIVINREGRLWLDSAEVALGGLEAALAGVGRNTPLIVRADKHLSLQMFVDVYEAIKRLGFTTLSLQTEQQP</sequence>
<reference evidence="9 10" key="1">
    <citation type="journal article" date="2011" name="Stand. Genomic Sci.">
        <title>Complete genome sequence of Desulfobulbus propionicus type strain (1pr3).</title>
        <authorList>
            <person name="Pagani I."/>
            <person name="Lapidus A."/>
            <person name="Nolan M."/>
            <person name="Lucas S."/>
            <person name="Hammon N."/>
            <person name="Deshpande S."/>
            <person name="Cheng J.F."/>
            <person name="Chertkov O."/>
            <person name="Davenport K."/>
            <person name="Tapia R."/>
            <person name="Han C."/>
            <person name="Goodwin L."/>
            <person name="Pitluck S."/>
            <person name="Liolios K."/>
            <person name="Mavromatis K."/>
            <person name="Ivanova N."/>
            <person name="Mikhailova N."/>
            <person name="Pati A."/>
            <person name="Chen A."/>
            <person name="Palaniappan K."/>
            <person name="Land M."/>
            <person name="Hauser L."/>
            <person name="Chang Y.J."/>
            <person name="Jeffries C.D."/>
            <person name="Detter J.C."/>
            <person name="Brambilla E."/>
            <person name="Kannan K.P."/>
            <person name="Djao O.D."/>
            <person name="Rohde M."/>
            <person name="Pukall R."/>
            <person name="Spring S."/>
            <person name="Goker M."/>
            <person name="Sikorski J."/>
            <person name="Woyke T."/>
            <person name="Bristow J."/>
            <person name="Eisen J.A."/>
            <person name="Markowitz V."/>
            <person name="Hugenholtz P."/>
            <person name="Kyrpides N.C."/>
            <person name="Klenk H.P."/>
        </authorList>
    </citation>
    <scope>NUCLEOTIDE SEQUENCE [LARGE SCALE GENOMIC DNA]</scope>
    <source>
        <strain evidence="10">ATCC 33891 / DSM 2032 / 1pr3</strain>
    </source>
</reference>
<evidence type="ECO:0000256" key="3">
    <source>
        <dbReference type="ARBA" id="ARBA00022475"/>
    </source>
</evidence>
<evidence type="ECO:0000256" key="5">
    <source>
        <dbReference type="ARBA" id="ARBA00022989"/>
    </source>
</evidence>
<dbReference type="KEGG" id="dpr:Despr_1506"/>
<keyword evidence="10" id="KW-1185">Reference proteome</keyword>
<keyword evidence="7" id="KW-0653">Protein transport</keyword>
<dbReference type="InterPro" id="IPR003400">
    <property type="entry name" value="ExbD"/>
</dbReference>
<accession>A0A7U3YLN3</accession>
<dbReference type="EMBL" id="CP002364">
    <property type="protein sequence ID" value="ADW17660.1"/>
    <property type="molecule type" value="Genomic_DNA"/>
</dbReference>
<dbReference type="Proteomes" id="UP000006365">
    <property type="component" value="Chromosome"/>
</dbReference>
<dbReference type="Pfam" id="PF02472">
    <property type="entry name" value="ExbD"/>
    <property type="match status" value="1"/>
</dbReference>
<name>A0A7U3YLN3_DESPD</name>
<evidence type="ECO:0000256" key="8">
    <source>
        <dbReference type="SAM" id="Phobius"/>
    </source>
</evidence>
<dbReference type="GO" id="GO:0015031">
    <property type="term" value="P:protein transport"/>
    <property type="evidence" value="ECO:0007669"/>
    <property type="project" value="UniProtKB-KW"/>
</dbReference>
<evidence type="ECO:0000256" key="7">
    <source>
        <dbReference type="RuleBase" id="RU003879"/>
    </source>
</evidence>
<dbReference type="RefSeq" id="WP_015724201.1">
    <property type="nucleotide sequence ID" value="NC_014972.1"/>
</dbReference>
<dbReference type="GO" id="GO:0022857">
    <property type="term" value="F:transmembrane transporter activity"/>
    <property type="evidence" value="ECO:0007669"/>
    <property type="project" value="InterPro"/>
</dbReference>
<dbReference type="GO" id="GO:0005886">
    <property type="term" value="C:plasma membrane"/>
    <property type="evidence" value="ECO:0007669"/>
    <property type="project" value="UniProtKB-SubCell"/>
</dbReference>